<dbReference type="PRINTS" id="PR00019">
    <property type="entry name" value="LEURICHRPT"/>
</dbReference>
<evidence type="ECO:0000256" key="4">
    <source>
        <dbReference type="SAM" id="Phobius"/>
    </source>
</evidence>
<dbReference type="InParanoid" id="A0A6L2PCJ1"/>
<dbReference type="Pfam" id="PF13855">
    <property type="entry name" value="LRR_8"/>
    <property type="match status" value="1"/>
</dbReference>
<dbReference type="InterPro" id="IPR003591">
    <property type="entry name" value="Leu-rich_rpt_typical-subtyp"/>
</dbReference>
<gene>
    <name evidence="5" type="ORF">Cfor_07887</name>
</gene>
<dbReference type="Proteomes" id="UP000502823">
    <property type="component" value="Unassembled WGS sequence"/>
</dbReference>
<feature type="transmembrane region" description="Helical" evidence="4">
    <location>
        <begin position="248"/>
        <end position="268"/>
    </location>
</feature>
<dbReference type="InterPro" id="IPR050216">
    <property type="entry name" value="LRR_domain-containing"/>
</dbReference>
<name>A0A6L2PCJ1_COPFO</name>
<organism evidence="5 6">
    <name type="scientific">Coptotermes formosanus</name>
    <name type="common">Formosan subterranean termite</name>
    <dbReference type="NCBI Taxonomy" id="36987"/>
    <lineage>
        <taxon>Eukaryota</taxon>
        <taxon>Metazoa</taxon>
        <taxon>Ecdysozoa</taxon>
        <taxon>Arthropoda</taxon>
        <taxon>Hexapoda</taxon>
        <taxon>Insecta</taxon>
        <taxon>Pterygota</taxon>
        <taxon>Neoptera</taxon>
        <taxon>Polyneoptera</taxon>
        <taxon>Dictyoptera</taxon>
        <taxon>Blattodea</taxon>
        <taxon>Blattoidea</taxon>
        <taxon>Termitoidae</taxon>
        <taxon>Rhinotermitidae</taxon>
        <taxon>Coptotermes</taxon>
    </lineage>
</organism>
<dbReference type="OrthoDB" id="1394818at2759"/>
<keyword evidence="4" id="KW-0812">Transmembrane</keyword>
<keyword evidence="1" id="KW-0433">Leucine-rich repeat</keyword>
<evidence type="ECO:0008006" key="7">
    <source>
        <dbReference type="Google" id="ProtNLM"/>
    </source>
</evidence>
<feature type="compositionally biased region" description="Low complexity" evidence="3">
    <location>
        <begin position="169"/>
        <end position="184"/>
    </location>
</feature>
<keyword evidence="2" id="KW-0677">Repeat</keyword>
<evidence type="ECO:0000256" key="2">
    <source>
        <dbReference type="ARBA" id="ARBA00022737"/>
    </source>
</evidence>
<dbReference type="PROSITE" id="PS51450">
    <property type="entry name" value="LRR"/>
    <property type="match status" value="2"/>
</dbReference>
<evidence type="ECO:0000313" key="5">
    <source>
        <dbReference type="EMBL" id="GFG28255.1"/>
    </source>
</evidence>
<dbReference type="InterPro" id="IPR001611">
    <property type="entry name" value="Leu-rich_rpt"/>
</dbReference>
<evidence type="ECO:0000256" key="1">
    <source>
        <dbReference type="ARBA" id="ARBA00022614"/>
    </source>
</evidence>
<keyword evidence="4" id="KW-0472">Membrane</keyword>
<dbReference type="GO" id="GO:0005737">
    <property type="term" value="C:cytoplasm"/>
    <property type="evidence" value="ECO:0007669"/>
    <property type="project" value="TreeGrafter"/>
</dbReference>
<dbReference type="Gene3D" id="3.80.10.10">
    <property type="entry name" value="Ribonuclease Inhibitor"/>
    <property type="match status" value="1"/>
</dbReference>
<keyword evidence="4" id="KW-1133">Transmembrane helix</keyword>
<dbReference type="PANTHER" id="PTHR48051:SF42">
    <property type="entry name" value="LEUCINE-RICH REPEAT-CONTAINING PROTEIN 18-LIKE"/>
    <property type="match status" value="1"/>
</dbReference>
<dbReference type="InterPro" id="IPR032675">
    <property type="entry name" value="LRR_dom_sf"/>
</dbReference>
<evidence type="ECO:0000256" key="3">
    <source>
        <dbReference type="SAM" id="MobiDB-lite"/>
    </source>
</evidence>
<feature type="compositionally biased region" description="Polar residues" evidence="3">
    <location>
        <begin position="195"/>
        <end position="205"/>
    </location>
</feature>
<dbReference type="SMART" id="SM00369">
    <property type="entry name" value="LRR_TYP"/>
    <property type="match status" value="2"/>
</dbReference>
<keyword evidence="6" id="KW-1185">Reference proteome</keyword>
<dbReference type="EMBL" id="BLKM01003281">
    <property type="protein sequence ID" value="GFG28255.1"/>
    <property type="molecule type" value="Genomic_DNA"/>
</dbReference>
<feature type="region of interest" description="Disordered" evidence="3">
    <location>
        <begin position="164"/>
        <end position="205"/>
    </location>
</feature>
<sequence>MPICKLNLRDRLEDTVLDLSMSQIEEVPVREISQIKKATSLDLSNNQLKSLGMNFAPALTHLIKLDLSSNQLTELPDNFGELVNLRHLDLYSNQITHLPLSLGQLKMLRWLDLKNNPLVPKLAEIAGPCLDAQQCQQSARKVVTFLHTMQIQVAEEKERRLLQKRKQQELAAQAQKKEQQQQQSQKKKKKKAAKSNSSTQVKAENGVTSITRRVDTIPNLKKVAPDCDVNCAYSRPVRKVSTALFRMLKFMLLGAFITLLALWILYIIDEERFQGARAHAERVWNITVAALPVQLVETGQKCKEISKSTIGFVWSKTEAVYVWVNTNPTVKEYFELGRALLQVLYTKVYDLCRTVNQQIPLYVETLKNKIF</sequence>
<protein>
    <recommendedName>
        <fullName evidence="7">Leucine-rich repeat-containing protein 59</fullName>
    </recommendedName>
</protein>
<evidence type="ECO:0000313" key="6">
    <source>
        <dbReference type="Proteomes" id="UP000502823"/>
    </source>
</evidence>
<dbReference type="AlphaFoldDB" id="A0A6L2PCJ1"/>
<dbReference type="SUPFAM" id="SSF52058">
    <property type="entry name" value="L domain-like"/>
    <property type="match status" value="1"/>
</dbReference>
<proteinExistence type="predicted"/>
<dbReference type="PANTHER" id="PTHR48051">
    <property type="match status" value="1"/>
</dbReference>
<accession>A0A6L2PCJ1</accession>
<comment type="caution">
    <text evidence="5">The sequence shown here is derived from an EMBL/GenBank/DDBJ whole genome shotgun (WGS) entry which is preliminary data.</text>
</comment>
<reference evidence="6" key="1">
    <citation type="submission" date="2020-01" db="EMBL/GenBank/DDBJ databases">
        <title>Draft genome sequence of the Termite Coptotermes fromosanus.</title>
        <authorList>
            <person name="Itakura S."/>
            <person name="Yosikawa Y."/>
            <person name="Umezawa K."/>
        </authorList>
    </citation>
    <scope>NUCLEOTIDE SEQUENCE [LARGE SCALE GENOMIC DNA]</scope>
</reference>